<dbReference type="GO" id="GO:0016020">
    <property type="term" value="C:membrane"/>
    <property type="evidence" value="ECO:0007669"/>
    <property type="project" value="UniProtKB-SubCell"/>
</dbReference>
<evidence type="ECO:0000256" key="6">
    <source>
        <dbReference type="SAM" id="Phobius"/>
    </source>
</evidence>
<evidence type="ECO:0000256" key="2">
    <source>
        <dbReference type="ARBA" id="ARBA00022448"/>
    </source>
</evidence>
<keyword evidence="4 6" id="KW-1133">Transmembrane helix</keyword>
<feature type="transmembrane region" description="Helical" evidence="6">
    <location>
        <begin position="190"/>
        <end position="208"/>
    </location>
</feature>
<dbReference type="PANTHER" id="PTHR43791">
    <property type="entry name" value="PERMEASE-RELATED"/>
    <property type="match status" value="1"/>
</dbReference>
<evidence type="ECO:0000313" key="8">
    <source>
        <dbReference type="Proteomes" id="UP000636479"/>
    </source>
</evidence>
<dbReference type="Gene3D" id="1.20.1250.20">
    <property type="entry name" value="MFS general substrate transporter like domains"/>
    <property type="match status" value="1"/>
</dbReference>
<dbReference type="InterPro" id="IPR011701">
    <property type="entry name" value="MFS"/>
</dbReference>
<comment type="subcellular location">
    <subcellularLocation>
        <location evidence="1">Membrane</location>
        <topology evidence="1">Multi-pass membrane protein</topology>
    </subcellularLocation>
</comment>
<proteinExistence type="predicted"/>
<feature type="transmembrane region" description="Helical" evidence="6">
    <location>
        <begin position="251"/>
        <end position="271"/>
    </location>
</feature>
<sequence length="579" mass="65041">MSSSDLLRFAQMSSCPKFRVDTPLWWVQRHQRRYDSAGGPGLPRNLNMTLQTNRKLFEEPTERISFDMSCPSMDKPATCDGKALLTVSYADVDTGARLVATTETLNEKEGVRIRQKIDRHIIPLMCILYWVQYMDKATLGSSSILGIKEATHLNTDEYNWYSANPSSELELTPGLQGSNLALQRFPVAKWLSLNIFIWGVALCAHAACTSFRGLLIARIVLGVCEGSITAGFLIVTSMFYTRREQTIRTGYWFLMNGAAQVISGFISFGTLHIKTGHFEPWQWLMVITGAFTVITAAAFWFLFPDSPATAWFFTPDERAKAVLRIKENQTGIENKRFKKEQMLEAFLDPKTWLFAAFSALTNVPNSLSNQKALIVRSFGFSPLQTTLLSMVDGAVEITTILIGVNVAARTGQRAYTAVVWKVPNIVGAVLINTLSWNNKIGLLFSFWIVGWGTTAFVIAVSWLNIVTAGHTKRVTTNAILLIAYCVGNAVGPQMWKDRYKPRNHVPWIVCIACFVSCMLLLLAIRALLAKENKRRDAQPPSTLYDHVYIEDKDGEGKLKVDKAFLDLTDRQNHEFRYAL</sequence>
<reference evidence="7" key="1">
    <citation type="submission" date="2020-05" db="EMBL/GenBank/DDBJ databases">
        <title>Mycena genomes resolve the evolution of fungal bioluminescence.</title>
        <authorList>
            <person name="Tsai I.J."/>
        </authorList>
    </citation>
    <scope>NUCLEOTIDE SEQUENCE</scope>
    <source>
        <strain evidence="7">171206Taipei</strain>
    </source>
</reference>
<comment type="caution">
    <text evidence="7">The sequence shown here is derived from an EMBL/GenBank/DDBJ whole genome shotgun (WGS) entry which is preliminary data.</text>
</comment>
<dbReference type="OrthoDB" id="6730379at2759"/>
<protein>
    <submittedName>
        <fullName evidence="7">MFS general substrate transporter</fullName>
    </submittedName>
</protein>
<feature type="transmembrane region" description="Helical" evidence="6">
    <location>
        <begin position="507"/>
        <end position="528"/>
    </location>
</feature>
<evidence type="ECO:0000256" key="3">
    <source>
        <dbReference type="ARBA" id="ARBA00022692"/>
    </source>
</evidence>
<dbReference type="PANTHER" id="PTHR43791:SF63">
    <property type="entry name" value="HIGH AFFINITY CYSTEINE TRANSPORTER"/>
    <property type="match status" value="1"/>
</dbReference>
<evidence type="ECO:0000256" key="4">
    <source>
        <dbReference type="ARBA" id="ARBA00022989"/>
    </source>
</evidence>
<dbReference type="SUPFAM" id="SSF103473">
    <property type="entry name" value="MFS general substrate transporter"/>
    <property type="match status" value="1"/>
</dbReference>
<dbReference type="AlphaFoldDB" id="A0A8H6VSA7"/>
<feature type="transmembrane region" description="Helical" evidence="6">
    <location>
        <begin position="442"/>
        <end position="466"/>
    </location>
</feature>
<keyword evidence="2" id="KW-0813">Transport</keyword>
<dbReference type="Proteomes" id="UP000636479">
    <property type="component" value="Unassembled WGS sequence"/>
</dbReference>
<dbReference type="GO" id="GO:0022857">
    <property type="term" value="F:transmembrane transporter activity"/>
    <property type="evidence" value="ECO:0007669"/>
    <property type="project" value="InterPro"/>
</dbReference>
<keyword evidence="3 6" id="KW-0812">Transmembrane</keyword>
<dbReference type="InterPro" id="IPR036259">
    <property type="entry name" value="MFS_trans_sf"/>
</dbReference>
<keyword evidence="8" id="KW-1185">Reference proteome</keyword>
<evidence type="ECO:0000256" key="1">
    <source>
        <dbReference type="ARBA" id="ARBA00004141"/>
    </source>
</evidence>
<evidence type="ECO:0000313" key="7">
    <source>
        <dbReference type="EMBL" id="KAF7292157.1"/>
    </source>
</evidence>
<dbReference type="EMBL" id="JACAZF010000012">
    <property type="protein sequence ID" value="KAF7292157.1"/>
    <property type="molecule type" value="Genomic_DNA"/>
</dbReference>
<feature type="transmembrane region" description="Helical" evidence="6">
    <location>
        <begin position="283"/>
        <end position="303"/>
    </location>
</feature>
<dbReference type="Pfam" id="PF07690">
    <property type="entry name" value="MFS_1"/>
    <property type="match status" value="1"/>
</dbReference>
<accession>A0A8H6VSA7</accession>
<keyword evidence="5 6" id="KW-0472">Membrane</keyword>
<name>A0A8H6VSA7_9AGAR</name>
<evidence type="ECO:0000256" key="5">
    <source>
        <dbReference type="ARBA" id="ARBA00023136"/>
    </source>
</evidence>
<organism evidence="7 8">
    <name type="scientific">Mycena indigotica</name>
    <dbReference type="NCBI Taxonomy" id="2126181"/>
    <lineage>
        <taxon>Eukaryota</taxon>
        <taxon>Fungi</taxon>
        <taxon>Dikarya</taxon>
        <taxon>Basidiomycota</taxon>
        <taxon>Agaricomycotina</taxon>
        <taxon>Agaricomycetes</taxon>
        <taxon>Agaricomycetidae</taxon>
        <taxon>Agaricales</taxon>
        <taxon>Marasmiineae</taxon>
        <taxon>Mycenaceae</taxon>
        <taxon>Mycena</taxon>
    </lineage>
</organism>
<gene>
    <name evidence="7" type="ORF">MIND_01242700</name>
</gene>
<dbReference type="GeneID" id="59351432"/>
<dbReference type="RefSeq" id="XP_037214884.1">
    <property type="nucleotide sequence ID" value="XM_037368916.1"/>
</dbReference>
<feature type="transmembrane region" description="Helical" evidence="6">
    <location>
        <begin position="215"/>
        <end position="239"/>
    </location>
</feature>
<feature type="transmembrane region" description="Helical" evidence="6">
    <location>
        <begin position="478"/>
        <end position="495"/>
    </location>
</feature>
<feature type="transmembrane region" description="Helical" evidence="6">
    <location>
        <begin position="418"/>
        <end position="436"/>
    </location>
</feature>